<evidence type="ECO:0000256" key="2">
    <source>
        <dbReference type="PROSITE-ProRule" id="PRU00284"/>
    </source>
</evidence>
<evidence type="ECO:0000259" key="3">
    <source>
        <dbReference type="PROSITE" id="PS50111"/>
    </source>
</evidence>
<dbReference type="HOGENOM" id="CLU_979832_0_0_12"/>
<evidence type="ECO:0000256" key="1">
    <source>
        <dbReference type="ARBA" id="ARBA00023224"/>
    </source>
</evidence>
<gene>
    <name evidence="4" type="ORF">HMPREF9194_01227</name>
</gene>
<proteinExistence type="predicted"/>
<reference evidence="4 5" key="1">
    <citation type="submission" date="2013-04" db="EMBL/GenBank/DDBJ databases">
        <title>The Genome Sequence of Treponema maltophilum ATCC 51939.</title>
        <authorList>
            <consortium name="The Broad Institute Genomics Platform"/>
            <person name="Earl A."/>
            <person name="Ward D."/>
            <person name="Feldgarden M."/>
            <person name="Gevers D."/>
            <person name="Leonetti C."/>
            <person name="Blanton J.M."/>
            <person name="Dewhirst F.E."/>
            <person name="Izard J."/>
            <person name="Walker B."/>
            <person name="Young S."/>
            <person name="Zeng Q."/>
            <person name="Gargeya S."/>
            <person name="Fitzgerald M."/>
            <person name="Haas B."/>
            <person name="Abouelleil A."/>
            <person name="Allen A.W."/>
            <person name="Alvarado L."/>
            <person name="Arachchi H.M."/>
            <person name="Berlin A.M."/>
            <person name="Chapman S.B."/>
            <person name="Gainer-Dewar J."/>
            <person name="Goldberg J."/>
            <person name="Griggs A."/>
            <person name="Gujja S."/>
            <person name="Hansen M."/>
            <person name="Howarth C."/>
            <person name="Imamovic A."/>
            <person name="Ireland A."/>
            <person name="Larimer J."/>
            <person name="McCowan C."/>
            <person name="Murphy C."/>
            <person name="Pearson M."/>
            <person name="Poon T.W."/>
            <person name="Priest M."/>
            <person name="Roberts A."/>
            <person name="Saif S."/>
            <person name="Shea T."/>
            <person name="Sisk P."/>
            <person name="Sykes S."/>
            <person name="Wortman J."/>
            <person name="Nusbaum C."/>
            <person name="Birren B."/>
        </authorList>
    </citation>
    <scope>NUCLEOTIDE SEQUENCE [LARGE SCALE GENOMIC DNA]</scope>
    <source>
        <strain evidence="4 5">ATCC 51939</strain>
    </source>
</reference>
<dbReference type="GO" id="GO:0016020">
    <property type="term" value="C:membrane"/>
    <property type="evidence" value="ECO:0007669"/>
    <property type="project" value="InterPro"/>
</dbReference>
<dbReference type="SUPFAM" id="SSF58104">
    <property type="entry name" value="Methyl-accepting chemotaxis protein (MCP) signaling domain"/>
    <property type="match status" value="1"/>
</dbReference>
<dbReference type="InterPro" id="IPR004089">
    <property type="entry name" value="MCPsignal_dom"/>
</dbReference>
<dbReference type="RefSeq" id="WP_016525512.1">
    <property type="nucleotide sequence ID" value="NZ_KE332518.1"/>
</dbReference>
<protein>
    <recommendedName>
        <fullName evidence="3">Methyl-accepting transducer domain-containing protein</fullName>
    </recommendedName>
</protein>
<dbReference type="Pfam" id="PF00015">
    <property type="entry name" value="MCPsignal"/>
    <property type="match status" value="1"/>
</dbReference>
<organism evidence="4 5">
    <name type="scientific">Treponema maltophilum ATCC 51939</name>
    <dbReference type="NCBI Taxonomy" id="1125699"/>
    <lineage>
        <taxon>Bacteria</taxon>
        <taxon>Pseudomonadati</taxon>
        <taxon>Spirochaetota</taxon>
        <taxon>Spirochaetia</taxon>
        <taxon>Spirochaetales</taxon>
        <taxon>Treponemataceae</taxon>
        <taxon>Treponema</taxon>
    </lineage>
</organism>
<dbReference type="PATRIC" id="fig|1125699.3.peg.1246"/>
<keyword evidence="5" id="KW-1185">Reference proteome</keyword>
<dbReference type="STRING" id="1125699.HMPREF9194_01227"/>
<dbReference type="GO" id="GO:0007165">
    <property type="term" value="P:signal transduction"/>
    <property type="evidence" value="ECO:0007669"/>
    <property type="project" value="UniProtKB-KW"/>
</dbReference>
<dbReference type="PANTHER" id="PTHR32089:SF112">
    <property type="entry name" value="LYSOZYME-LIKE PROTEIN-RELATED"/>
    <property type="match status" value="1"/>
</dbReference>
<dbReference type="SMART" id="SM00283">
    <property type="entry name" value="MA"/>
    <property type="match status" value="1"/>
</dbReference>
<evidence type="ECO:0000313" key="5">
    <source>
        <dbReference type="Proteomes" id="UP000014541"/>
    </source>
</evidence>
<dbReference type="EMBL" id="ATFF01000006">
    <property type="protein sequence ID" value="EPF30901.1"/>
    <property type="molecule type" value="Genomic_DNA"/>
</dbReference>
<accession>S3K1V8</accession>
<dbReference type="Proteomes" id="UP000014541">
    <property type="component" value="Unassembled WGS sequence"/>
</dbReference>
<feature type="domain" description="Methyl-accepting transducer" evidence="3">
    <location>
        <begin position="52"/>
        <end position="259"/>
    </location>
</feature>
<dbReference type="eggNOG" id="COG0840">
    <property type="taxonomic scope" value="Bacteria"/>
</dbReference>
<comment type="caution">
    <text evidence="4">The sequence shown here is derived from an EMBL/GenBank/DDBJ whole genome shotgun (WGS) entry which is preliminary data.</text>
</comment>
<evidence type="ECO:0000313" key="4">
    <source>
        <dbReference type="EMBL" id="EPF30901.1"/>
    </source>
</evidence>
<keyword evidence="1 2" id="KW-0807">Transducer</keyword>
<dbReference type="Gene3D" id="1.10.287.950">
    <property type="entry name" value="Methyl-accepting chemotaxis protein"/>
    <property type="match status" value="1"/>
</dbReference>
<sequence length="289" mass="31572">MNENTENQIIENFTEIVDKTVVRYNKSVVLDFVTTHSFDIIDQAMVELQKGFDTIVAAFEQIQASGNASSSNTGRVNSMMGDILESNKKLQSEINERVSEIDEASVNAKSAAASFELLKEKTADVADMLAGIQDVSVKTGILAINASIEAARAGKVGSGFRIIANEVRSLATQTGDFTKKIEAKLAEFRETVDEINKSMTLFIDLFLRFQQSFTGVLNNFNQNAVTLDEAGNSLTEIAAAVKEQAIAMKDGLRSLEKVNGSLHDTHAILDVIQTSYSFLDTLLEQKQSS</sequence>
<dbReference type="AlphaFoldDB" id="S3K1V8"/>
<dbReference type="PANTHER" id="PTHR32089">
    <property type="entry name" value="METHYL-ACCEPTING CHEMOTAXIS PROTEIN MCPB"/>
    <property type="match status" value="1"/>
</dbReference>
<dbReference type="OrthoDB" id="368075at2"/>
<name>S3K1V8_TREMA</name>
<dbReference type="PROSITE" id="PS50111">
    <property type="entry name" value="CHEMOTAXIS_TRANSDUC_2"/>
    <property type="match status" value="1"/>
</dbReference>